<keyword evidence="2" id="KW-1185">Reference proteome</keyword>
<proteinExistence type="predicted"/>
<evidence type="ECO:0000313" key="2">
    <source>
        <dbReference type="Proteomes" id="UP001162483"/>
    </source>
</evidence>
<name>A0ABN9DUR2_9NEOB</name>
<comment type="caution">
    <text evidence="1">The sequence shown here is derived from an EMBL/GenBank/DDBJ whole genome shotgun (WGS) entry which is preliminary data.</text>
</comment>
<sequence>MSAVHDTMYISMEKEEKSQMTERILNLTLEIVYLLTGEKYAAVKITCIEGLLQGMYPAMSERWGRSQNSIAVPPLHSPSLEKKNIEKVEEITNKLIELLTDEVPIRCQDVPESISKENKYLEGHKDLYKDVIIEDQPPPPRRRMDPVTEIPQRDVPVLYIPGIPHRKIRRSFTTIRA</sequence>
<gene>
    <name evidence="1" type="ORF">SPARVUS_LOCUS8399940</name>
</gene>
<dbReference type="Proteomes" id="UP001162483">
    <property type="component" value="Unassembled WGS sequence"/>
</dbReference>
<protein>
    <submittedName>
        <fullName evidence="1">Uncharacterized protein</fullName>
    </submittedName>
</protein>
<accession>A0ABN9DUR2</accession>
<dbReference type="EMBL" id="CATNWA010014815">
    <property type="protein sequence ID" value="CAI9576222.1"/>
    <property type="molecule type" value="Genomic_DNA"/>
</dbReference>
<reference evidence="1" key="1">
    <citation type="submission" date="2023-05" db="EMBL/GenBank/DDBJ databases">
        <authorList>
            <person name="Stuckert A."/>
        </authorList>
    </citation>
    <scope>NUCLEOTIDE SEQUENCE</scope>
</reference>
<organism evidence="1 2">
    <name type="scientific">Staurois parvus</name>
    <dbReference type="NCBI Taxonomy" id="386267"/>
    <lineage>
        <taxon>Eukaryota</taxon>
        <taxon>Metazoa</taxon>
        <taxon>Chordata</taxon>
        <taxon>Craniata</taxon>
        <taxon>Vertebrata</taxon>
        <taxon>Euteleostomi</taxon>
        <taxon>Amphibia</taxon>
        <taxon>Batrachia</taxon>
        <taxon>Anura</taxon>
        <taxon>Neobatrachia</taxon>
        <taxon>Ranoidea</taxon>
        <taxon>Ranidae</taxon>
        <taxon>Staurois</taxon>
    </lineage>
</organism>
<evidence type="ECO:0000313" key="1">
    <source>
        <dbReference type="EMBL" id="CAI9576222.1"/>
    </source>
</evidence>